<sequence length="333" mass="34202">MMGTAAAVAGVVLLTLFFDYTNGFHDASNAIASAVSTRALSLRGALILAGVMNLLGALLSTGVAVTVAKGLIDPPKGTAALSVVFAAVLGAIVWNLITWYFGLPSSSSHALVGGLVGAALASAGTVHWGGVVEKVLVPMVLSPVVGLVLGYAAMVSVLWALRRRNQHRVGHTFRRLQVVSAASLALGHGLQDAQKGMGIIVLALVASGYQQLYTVPIWVTLLCAAALGLGTYSGGLRIMRTLGRRVFPLDPPHGFVAEAVGSSVLYLTAFVFAAPVSTTHVITSAVMGVGATRRLSAVRWGVARDIVLGWLLTFPAAGVVAALAYGITRLAGG</sequence>
<keyword evidence="5 6" id="KW-0472">Membrane</keyword>
<evidence type="ECO:0000313" key="8">
    <source>
        <dbReference type="Proteomes" id="UP000320011"/>
    </source>
</evidence>
<gene>
    <name evidence="7" type="ORF">FNH05_25030</name>
</gene>
<dbReference type="GO" id="GO:0005315">
    <property type="term" value="F:phosphate transmembrane transporter activity"/>
    <property type="evidence" value="ECO:0007669"/>
    <property type="project" value="InterPro"/>
</dbReference>
<dbReference type="AlphaFoldDB" id="A0A558BL11"/>
<keyword evidence="4 6" id="KW-1133">Transmembrane helix</keyword>
<evidence type="ECO:0000256" key="4">
    <source>
        <dbReference type="ARBA" id="ARBA00022989"/>
    </source>
</evidence>
<evidence type="ECO:0000256" key="1">
    <source>
        <dbReference type="ARBA" id="ARBA00004141"/>
    </source>
</evidence>
<dbReference type="PANTHER" id="PTHR11101">
    <property type="entry name" value="PHOSPHATE TRANSPORTER"/>
    <property type="match status" value="1"/>
</dbReference>
<evidence type="ECO:0000313" key="7">
    <source>
        <dbReference type="EMBL" id="TVT37215.1"/>
    </source>
</evidence>
<feature type="transmembrane region" description="Helical" evidence="6">
    <location>
        <begin position="79"/>
        <end position="101"/>
    </location>
</feature>
<dbReference type="GO" id="GO:0035435">
    <property type="term" value="P:phosphate ion transmembrane transport"/>
    <property type="evidence" value="ECO:0007669"/>
    <property type="project" value="TreeGrafter"/>
</dbReference>
<evidence type="ECO:0000256" key="2">
    <source>
        <dbReference type="ARBA" id="ARBA00022448"/>
    </source>
</evidence>
<comment type="subcellular location">
    <subcellularLocation>
        <location evidence="1">Membrane</location>
        <topology evidence="1">Multi-pass membrane protein</topology>
    </subcellularLocation>
</comment>
<dbReference type="EMBL" id="VJWX01000301">
    <property type="protein sequence ID" value="TVT37215.1"/>
    <property type="molecule type" value="Genomic_DNA"/>
</dbReference>
<feature type="transmembrane region" description="Helical" evidence="6">
    <location>
        <begin position="307"/>
        <end position="327"/>
    </location>
</feature>
<keyword evidence="3 6" id="KW-0812">Transmembrane</keyword>
<feature type="transmembrane region" description="Helical" evidence="6">
    <location>
        <begin position="44"/>
        <end position="67"/>
    </location>
</feature>
<dbReference type="GO" id="GO:0016020">
    <property type="term" value="C:membrane"/>
    <property type="evidence" value="ECO:0007669"/>
    <property type="project" value="UniProtKB-SubCell"/>
</dbReference>
<evidence type="ECO:0000256" key="6">
    <source>
        <dbReference type="SAM" id="Phobius"/>
    </source>
</evidence>
<accession>A0A558BL11</accession>
<proteinExistence type="predicted"/>
<evidence type="ECO:0000256" key="5">
    <source>
        <dbReference type="ARBA" id="ARBA00023136"/>
    </source>
</evidence>
<organism evidence="7 8">
    <name type="scientific">Amycolatopsis rhizosphaerae</name>
    <dbReference type="NCBI Taxonomy" id="2053003"/>
    <lineage>
        <taxon>Bacteria</taxon>
        <taxon>Bacillati</taxon>
        <taxon>Actinomycetota</taxon>
        <taxon>Actinomycetes</taxon>
        <taxon>Pseudonocardiales</taxon>
        <taxon>Pseudonocardiaceae</taxon>
        <taxon>Amycolatopsis</taxon>
    </lineage>
</organism>
<reference evidence="7 8" key="1">
    <citation type="submission" date="2019-07" db="EMBL/GenBank/DDBJ databases">
        <authorList>
            <person name="Duangmal K."/>
            <person name="Teo W.F.A."/>
        </authorList>
    </citation>
    <scope>NUCLEOTIDE SEQUENCE [LARGE SCALE GENOMIC DNA]</scope>
    <source>
        <strain evidence="7 8">TBRC 6029</strain>
    </source>
</reference>
<feature type="transmembrane region" description="Helical" evidence="6">
    <location>
        <begin position="211"/>
        <end position="235"/>
    </location>
</feature>
<evidence type="ECO:0000256" key="3">
    <source>
        <dbReference type="ARBA" id="ARBA00022692"/>
    </source>
</evidence>
<comment type="caution">
    <text evidence="7">The sequence shown here is derived from an EMBL/GenBank/DDBJ whole genome shotgun (WGS) entry which is preliminary data.</text>
</comment>
<reference evidence="7 8" key="2">
    <citation type="submission" date="2019-08" db="EMBL/GenBank/DDBJ databases">
        <title>Amycolatopsis acidicola sp. nov., isolated from peat swamp forest soil.</title>
        <authorList>
            <person name="Srisuk N."/>
        </authorList>
    </citation>
    <scope>NUCLEOTIDE SEQUENCE [LARGE SCALE GENOMIC DNA]</scope>
    <source>
        <strain evidence="7 8">TBRC 6029</strain>
    </source>
</reference>
<feature type="transmembrane region" description="Helical" evidence="6">
    <location>
        <begin position="140"/>
        <end position="161"/>
    </location>
</feature>
<name>A0A558BL11_9PSEU</name>
<keyword evidence="2" id="KW-0813">Transport</keyword>
<dbReference type="Pfam" id="PF01384">
    <property type="entry name" value="PHO4"/>
    <property type="match status" value="1"/>
</dbReference>
<feature type="transmembrane region" description="Helical" evidence="6">
    <location>
        <begin position="264"/>
        <end position="287"/>
    </location>
</feature>
<keyword evidence="8" id="KW-1185">Reference proteome</keyword>
<dbReference type="InterPro" id="IPR001204">
    <property type="entry name" value="Phos_transporter"/>
</dbReference>
<dbReference type="OrthoDB" id="9779554at2"/>
<protein>
    <submittedName>
        <fullName evidence="7">Inorganic phosphate transporter</fullName>
    </submittedName>
</protein>
<dbReference type="Proteomes" id="UP000320011">
    <property type="component" value="Unassembled WGS sequence"/>
</dbReference>
<dbReference type="PANTHER" id="PTHR11101:SF80">
    <property type="entry name" value="PHOSPHATE TRANSPORTER"/>
    <property type="match status" value="1"/>
</dbReference>